<name>A0A857KGW9_9ACTN</name>
<dbReference type="AlphaFoldDB" id="A0A857KGW9"/>
<dbReference type="Pfam" id="PF01936">
    <property type="entry name" value="NYN"/>
    <property type="match status" value="1"/>
</dbReference>
<dbReference type="Gene3D" id="3.40.50.1010">
    <property type="entry name" value="5'-nuclease"/>
    <property type="match status" value="1"/>
</dbReference>
<dbReference type="RefSeq" id="WP_005188002.1">
    <property type="nucleotide sequence ID" value="NZ_CP045804.1"/>
</dbReference>
<gene>
    <name evidence="3" type="ORF">GII30_04595</name>
</gene>
<evidence type="ECO:0000313" key="3">
    <source>
        <dbReference type="EMBL" id="QHN38550.1"/>
    </source>
</evidence>
<organism evidence="3">
    <name type="scientific">Gordonia amarae</name>
    <dbReference type="NCBI Taxonomy" id="36821"/>
    <lineage>
        <taxon>Bacteria</taxon>
        <taxon>Bacillati</taxon>
        <taxon>Actinomycetota</taxon>
        <taxon>Actinomycetes</taxon>
        <taxon>Mycobacteriales</taxon>
        <taxon>Gordoniaceae</taxon>
        <taxon>Gordonia</taxon>
    </lineage>
</organism>
<feature type="domain" description="NYN" evidence="2">
    <location>
        <begin position="59"/>
        <end position="168"/>
    </location>
</feature>
<feature type="region of interest" description="Disordered" evidence="1">
    <location>
        <begin position="186"/>
        <end position="253"/>
    </location>
</feature>
<dbReference type="EMBL" id="CP045810">
    <property type="protein sequence ID" value="QHN38550.1"/>
    <property type="molecule type" value="Genomic_DNA"/>
</dbReference>
<accession>A0A857KGW9</accession>
<feature type="compositionally biased region" description="Pro residues" evidence="1">
    <location>
        <begin position="193"/>
        <end position="206"/>
    </location>
</feature>
<reference evidence="3" key="1">
    <citation type="journal article" date="2021" name="Nat. Microbiol.">
        <title>Cocultivation of an ultrasmall environmental parasitic bacterium with lytic ability against bacteria associated with wastewater foams.</title>
        <authorList>
            <person name="Batinovic S."/>
            <person name="Rose J.J.A."/>
            <person name="Ratcliffe J."/>
            <person name="Seviour R.J."/>
            <person name="Petrovski S."/>
        </authorList>
    </citation>
    <scope>NUCLEOTIDE SEQUENCE</scope>
    <source>
        <strain evidence="3">CON44</strain>
    </source>
</reference>
<sequence>MRSTNCVYVDAGYLLASAATRATGTSLRSGINVDDAALISTLVNTASRLSGLPTLRVHWYDSAHNGVPDPRQERIGELPKVKLRLGRFGVGGEQKGVDLRIGLDLVTHARNNASDVFFLVSGDDDLTEAVEEAQVHGVQVVVLAVPNAAGKPHGISRHLLRAVDDMQVIDGAAVDAAVIKIDRKVPETAAPAPTEPARPGPKPGPHPAHLAAPHPAAPHPAQHPASQHPVAPKPAVEPRKASPATVAASTQIPVVKPRQTSTLAYSSKSGEIGHVMPGYDAPDIDNDGAAIEAVAERVLSSFLDTASADEVRRLAASRPSIPQDLDRAMLMDASDALTVGDIPEPVRYRLREVFWQKFNARRP</sequence>
<evidence type="ECO:0000256" key="1">
    <source>
        <dbReference type="SAM" id="MobiDB-lite"/>
    </source>
</evidence>
<evidence type="ECO:0000259" key="2">
    <source>
        <dbReference type="Pfam" id="PF01936"/>
    </source>
</evidence>
<protein>
    <submittedName>
        <fullName evidence="3">NYN domain-containing protein</fullName>
    </submittedName>
</protein>
<proteinExistence type="predicted"/>
<dbReference type="InterPro" id="IPR021139">
    <property type="entry name" value="NYN"/>
</dbReference>
<dbReference type="GO" id="GO:0004540">
    <property type="term" value="F:RNA nuclease activity"/>
    <property type="evidence" value="ECO:0007669"/>
    <property type="project" value="InterPro"/>
</dbReference>
<feature type="compositionally biased region" description="Low complexity" evidence="1">
    <location>
        <begin position="207"/>
        <end position="230"/>
    </location>
</feature>